<protein>
    <submittedName>
        <fullName evidence="1">Uncharacterized protein</fullName>
    </submittedName>
</protein>
<reference evidence="1" key="1">
    <citation type="submission" date="2025-08" db="UniProtKB">
        <authorList>
            <consortium name="Ensembl"/>
        </authorList>
    </citation>
    <scope>IDENTIFICATION</scope>
</reference>
<evidence type="ECO:0000313" key="1">
    <source>
        <dbReference type="Ensembl" id="ENSOKIP00005100258.1"/>
    </source>
</evidence>
<keyword evidence="2" id="KW-1185">Reference proteome</keyword>
<reference evidence="1" key="2">
    <citation type="submission" date="2025-09" db="UniProtKB">
        <authorList>
            <consortium name="Ensembl"/>
        </authorList>
    </citation>
    <scope>IDENTIFICATION</scope>
</reference>
<accession>A0A8C7KHV5</accession>
<organism evidence="1 2">
    <name type="scientific">Oncorhynchus kisutch</name>
    <name type="common">Coho salmon</name>
    <name type="synonym">Salmo kisutch</name>
    <dbReference type="NCBI Taxonomy" id="8019"/>
    <lineage>
        <taxon>Eukaryota</taxon>
        <taxon>Metazoa</taxon>
        <taxon>Chordata</taxon>
        <taxon>Craniata</taxon>
        <taxon>Vertebrata</taxon>
        <taxon>Euteleostomi</taxon>
        <taxon>Actinopterygii</taxon>
        <taxon>Neopterygii</taxon>
        <taxon>Teleostei</taxon>
        <taxon>Protacanthopterygii</taxon>
        <taxon>Salmoniformes</taxon>
        <taxon>Salmonidae</taxon>
        <taxon>Salmoninae</taxon>
        <taxon>Oncorhynchus</taxon>
    </lineage>
</organism>
<proteinExistence type="predicted"/>
<sequence>MSRIGGLLRWTFGVIKEHVGWIVWAKWVVVAVNATEFEYLEGIAGEEPELQGAHRRQGEGGGGERELLPKEYEEGLVAWPTQTIAEGHAAFSFGQPKTSEEHVRTANIFQPDSWTPTAKIYTHKKQQYCDTGFSSVKHKTRSSLNSVF</sequence>
<name>A0A8C7KHV5_ONCKI</name>
<dbReference type="Ensembl" id="ENSOKIT00005107465.1">
    <property type="protein sequence ID" value="ENSOKIP00005100258.1"/>
    <property type="gene ID" value="ENSOKIG00005044148.1"/>
</dbReference>
<dbReference type="AlphaFoldDB" id="A0A8C7KHV5"/>
<dbReference type="Proteomes" id="UP000694557">
    <property type="component" value="Unassembled WGS sequence"/>
</dbReference>
<evidence type="ECO:0000313" key="2">
    <source>
        <dbReference type="Proteomes" id="UP000694557"/>
    </source>
</evidence>
<dbReference type="GeneTree" id="ENSGT01000000220237"/>